<keyword evidence="3" id="KW-1185">Reference proteome</keyword>
<accession>A0A6A6DRY4</accession>
<dbReference type="OrthoDB" id="10663099at2759"/>
<evidence type="ECO:0000313" key="2">
    <source>
        <dbReference type="EMBL" id="KAF2182387.1"/>
    </source>
</evidence>
<dbReference type="AlphaFoldDB" id="A0A6A6DRY4"/>
<evidence type="ECO:0000256" key="1">
    <source>
        <dbReference type="SAM" id="MobiDB-lite"/>
    </source>
</evidence>
<sequence length="282" mass="31596">MYGLGQSHRRPNLNPPASLQPGKEQILRTRDVVFKSGDRVEVLDGVPRGLEAEEIIETLDIPESEDFNDALVEDLLQPLNNTVGDSINNSTSTNTAETPQLTPQESEDEIQQQLEQQLEKEAERQLPTPSESRAMTRSPLTIIKSSEDEDEDTIRVSPAPPPHERTSPIMTGGGRIRGRPRGPRAGPRNQRAAHAAYHTAFAAYMKEDGFKKPTESPELHRDQLPPPPNSYEKLKGHMFEQQFRKAMKVKIDTCWDKDCFSLTDTTVATADAEVLPLMWAYT</sequence>
<organism evidence="2 3">
    <name type="scientific">Zopfia rhizophila CBS 207.26</name>
    <dbReference type="NCBI Taxonomy" id="1314779"/>
    <lineage>
        <taxon>Eukaryota</taxon>
        <taxon>Fungi</taxon>
        <taxon>Dikarya</taxon>
        <taxon>Ascomycota</taxon>
        <taxon>Pezizomycotina</taxon>
        <taxon>Dothideomycetes</taxon>
        <taxon>Dothideomycetes incertae sedis</taxon>
        <taxon>Zopfiaceae</taxon>
        <taxon>Zopfia</taxon>
    </lineage>
</organism>
<feature type="region of interest" description="Disordered" evidence="1">
    <location>
        <begin position="82"/>
        <end position="188"/>
    </location>
</feature>
<protein>
    <submittedName>
        <fullName evidence="2">Uncharacterized protein</fullName>
    </submittedName>
</protein>
<gene>
    <name evidence="2" type="ORF">K469DRAFT_788505</name>
</gene>
<feature type="region of interest" description="Disordered" evidence="1">
    <location>
        <begin position="1"/>
        <end position="25"/>
    </location>
</feature>
<proteinExistence type="predicted"/>
<name>A0A6A6DRY4_9PEZI</name>
<dbReference type="Proteomes" id="UP000800200">
    <property type="component" value="Unassembled WGS sequence"/>
</dbReference>
<dbReference type="EMBL" id="ML994648">
    <property type="protein sequence ID" value="KAF2182387.1"/>
    <property type="molecule type" value="Genomic_DNA"/>
</dbReference>
<feature type="compositionally biased region" description="Polar residues" evidence="1">
    <location>
        <begin position="82"/>
        <end position="103"/>
    </location>
</feature>
<reference evidence="2" key="1">
    <citation type="journal article" date="2020" name="Stud. Mycol.">
        <title>101 Dothideomycetes genomes: a test case for predicting lifestyles and emergence of pathogens.</title>
        <authorList>
            <person name="Haridas S."/>
            <person name="Albert R."/>
            <person name="Binder M."/>
            <person name="Bloem J."/>
            <person name="Labutti K."/>
            <person name="Salamov A."/>
            <person name="Andreopoulos B."/>
            <person name="Baker S."/>
            <person name="Barry K."/>
            <person name="Bills G."/>
            <person name="Bluhm B."/>
            <person name="Cannon C."/>
            <person name="Castanera R."/>
            <person name="Culley D."/>
            <person name="Daum C."/>
            <person name="Ezra D."/>
            <person name="Gonzalez J."/>
            <person name="Henrissat B."/>
            <person name="Kuo A."/>
            <person name="Liang C."/>
            <person name="Lipzen A."/>
            <person name="Lutzoni F."/>
            <person name="Magnuson J."/>
            <person name="Mondo S."/>
            <person name="Nolan M."/>
            <person name="Ohm R."/>
            <person name="Pangilinan J."/>
            <person name="Park H.-J."/>
            <person name="Ramirez L."/>
            <person name="Alfaro M."/>
            <person name="Sun H."/>
            <person name="Tritt A."/>
            <person name="Yoshinaga Y."/>
            <person name="Zwiers L.-H."/>
            <person name="Turgeon B."/>
            <person name="Goodwin S."/>
            <person name="Spatafora J."/>
            <person name="Crous P."/>
            <person name="Grigoriev I."/>
        </authorList>
    </citation>
    <scope>NUCLEOTIDE SEQUENCE</scope>
    <source>
        <strain evidence="2">CBS 207.26</strain>
    </source>
</reference>
<feature type="compositionally biased region" description="Polar residues" evidence="1">
    <location>
        <begin position="127"/>
        <end position="139"/>
    </location>
</feature>
<evidence type="ECO:0000313" key="3">
    <source>
        <dbReference type="Proteomes" id="UP000800200"/>
    </source>
</evidence>